<evidence type="ECO:0000313" key="2">
    <source>
        <dbReference type="EMBL" id="PTH78985.1"/>
    </source>
</evidence>
<sequence>MINKTNSRPIAFWGSSLKANLLGWQAPMISLIFGLIALILKLLHQAQVFMPMSKGTADMFGFVGFGLCAIGIIGLGIFKDEYEL</sequence>
<keyword evidence="1" id="KW-0472">Membrane</keyword>
<organism evidence="2 3">
    <name type="scientific">Aeromonas veronii</name>
    <dbReference type="NCBI Taxonomy" id="654"/>
    <lineage>
        <taxon>Bacteria</taxon>
        <taxon>Pseudomonadati</taxon>
        <taxon>Pseudomonadota</taxon>
        <taxon>Gammaproteobacteria</taxon>
        <taxon>Aeromonadales</taxon>
        <taxon>Aeromonadaceae</taxon>
        <taxon>Aeromonas</taxon>
    </lineage>
</organism>
<gene>
    <name evidence="2" type="ORF">DAA48_21335</name>
</gene>
<dbReference type="Proteomes" id="UP000241986">
    <property type="component" value="Unassembled WGS sequence"/>
</dbReference>
<keyword evidence="1" id="KW-1133">Transmembrane helix</keyword>
<dbReference type="AlphaFoldDB" id="A0A2T4MWR7"/>
<proteinExistence type="predicted"/>
<evidence type="ECO:0000313" key="3">
    <source>
        <dbReference type="Proteomes" id="UP000241986"/>
    </source>
</evidence>
<evidence type="ECO:0000256" key="1">
    <source>
        <dbReference type="SAM" id="Phobius"/>
    </source>
</evidence>
<comment type="caution">
    <text evidence="2">The sequence shown here is derived from an EMBL/GenBank/DDBJ whole genome shotgun (WGS) entry which is preliminary data.</text>
</comment>
<dbReference type="RefSeq" id="WP_107684610.1">
    <property type="nucleotide sequence ID" value="NZ_PZKL01000045.1"/>
</dbReference>
<keyword evidence="1" id="KW-0812">Transmembrane</keyword>
<feature type="transmembrane region" description="Helical" evidence="1">
    <location>
        <begin position="60"/>
        <end position="78"/>
    </location>
</feature>
<dbReference type="EMBL" id="PZKL01000045">
    <property type="protein sequence ID" value="PTH78985.1"/>
    <property type="molecule type" value="Genomic_DNA"/>
</dbReference>
<feature type="transmembrane region" description="Helical" evidence="1">
    <location>
        <begin position="21"/>
        <end position="40"/>
    </location>
</feature>
<reference evidence="2 3" key="1">
    <citation type="submission" date="2018-03" db="EMBL/GenBank/DDBJ databases">
        <title>Aeromonas veronii whole genome sequencing and analysis.</title>
        <authorList>
            <person name="Xie H."/>
            <person name="Liu T."/>
            <person name="Wang K."/>
        </authorList>
    </citation>
    <scope>NUCLEOTIDE SEQUENCE [LARGE SCALE GENOMIC DNA]</scope>
    <source>
        <strain evidence="2 3">XH.VA.1</strain>
    </source>
</reference>
<name>A0A2T4MWR7_AERVE</name>
<protein>
    <submittedName>
        <fullName evidence="2">Uncharacterized protein</fullName>
    </submittedName>
</protein>
<accession>A0A2T4MWR7</accession>